<accession>A0A8S5SL28</accession>
<keyword evidence="1" id="KW-0472">Membrane</keyword>
<name>A0A8S5SL28_9CAUD</name>
<dbReference type="EMBL" id="BK032616">
    <property type="protein sequence ID" value="DAF51523.1"/>
    <property type="molecule type" value="Genomic_DNA"/>
</dbReference>
<proteinExistence type="predicted"/>
<reference evidence="2" key="1">
    <citation type="journal article" date="2021" name="Proc. Natl. Acad. Sci. U.S.A.">
        <title>A Catalog of Tens of Thousands of Viruses from Human Metagenomes Reveals Hidden Associations with Chronic Diseases.</title>
        <authorList>
            <person name="Tisza M.J."/>
            <person name="Buck C.B."/>
        </authorList>
    </citation>
    <scope>NUCLEOTIDE SEQUENCE</scope>
    <source>
        <strain evidence="2">CtrCN24</strain>
    </source>
</reference>
<sequence>MDLTGLTAYFFYIAINAIIFRFKHIYVLGI</sequence>
<keyword evidence="1" id="KW-0812">Transmembrane</keyword>
<evidence type="ECO:0000256" key="1">
    <source>
        <dbReference type="SAM" id="Phobius"/>
    </source>
</evidence>
<feature type="transmembrane region" description="Helical" evidence="1">
    <location>
        <begin position="6"/>
        <end position="22"/>
    </location>
</feature>
<evidence type="ECO:0000313" key="2">
    <source>
        <dbReference type="EMBL" id="DAF51523.1"/>
    </source>
</evidence>
<organism evidence="2">
    <name type="scientific">Siphoviridae sp. ctrCN24</name>
    <dbReference type="NCBI Taxonomy" id="2827953"/>
    <lineage>
        <taxon>Viruses</taxon>
        <taxon>Duplodnaviria</taxon>
        <taxon>Heunggongvirae</taxon>
        <taxon>Uroviricota</taxon>
        <taxon>Caudoviricetes</taxon>
    </lineage>
</organism>
<keyword evidence="1" id="KW-1133">Transmembrane helix</keyword>
<protein>
    <submittedName>
        <fullName evidence="2">Uncharacterized protein</fullName>
    </submittedName>
</protein>